<dbReference type="OrthoDB" id="9792749at2"/>
<dbReference type="RefSeq" id="WP_053435738.1">
    <property type="nucleotide sequence ID" value="NZ_LGUF01000007.1"/>
</dbReference>
<name>A0A0M0GFV2_SPOGL</name>
<organism evidence="2 3">
    <name type="scientific">Sporosarcina globispora</name>
    <name type="common">Bacillus globisporus</name>
    <dbReference type="NCBI Taxonomy" id="1459"/>
    <lineage>
        <taxon>Bacteria</taxon>
        <taxon>Bacillati</taxon>
        <taxon>Bacillota</taxon>
        <taxon>Bacilli</taxon>
        <taxon>Bacillales</taxon>
        <taxon>Caryophanaceae</taxon>
        <taxon>Sporosarcina</taxon>
    </lineage>
</organism>
<feature type="chain" id="PRO_5005599473" description="Copper chaperone NosL" evidence="1">
    <location>
        <begin position="24"/>
        <end position="157"/>
    </location>
</feature>
<dbReference type="PANTHER" id="PTHR41247:SF1">
    <property type="entry name" value="HTH-TYPE TRANSCRIPTIONAL REPRESSOR YCNK"/>
    <property type="match status" value="1"/>
</dbReference>
<proteinExistence type="predicted"/>
<dbReference type="STRING" id="1459.AF332_17160"/>
<protein>
    <recommendedName>
        <fullName evidence="4">Copper chaperone NosL</fullName>
    </recommendedName>
</protein>
<dbReference type="Proteomes" id="UP000037109">
    <property type="component" value="Unassembled WGS sequence"/>
</dbReference>
<evidence type="ECO:0000313" key="2">
    <source>
        <dbReference type="EMBL" id="KON88362.1"/>
    </source>
</evidence>
<accession>A0A0M0GFV2</accession>
<dbReference type="EMBL" id="LGUF01000007">
    <property type="protein sequence ID" value="KON88362.1"/>
    <property type="molecule type" value="Genomic_DNA"/>
</dbReference>
<dbReference type="PANTHER" id="PTHR41247">
    <property type="entry name" value="HTH-TYPE TRANSCRIPTIONAL REPRESSOR YCNK"/>
    <property type="match status" value="1"/>
</dbReference>
<keyword evidence="3" id="KW-1185">Reference proteome</keyword>
<dbReference type="InterPro" id="IPR008719">
    <property type="entry name" value="N2O_reductase_NosL"/>
</dbReference>
<comment type="caution">
    <text evidence="2">The sequence shown here is derived from an EMBL/GenBank/DDBJ whole genome shotgun (WGS) entry which is preliminary data.</text>
</comment>
<evidence type="ECO:0008006" key="4">
    <source>
        <dbReference type="Google" id="ProtNLM"/>
    </source>
</evidence>
<dbReference type="Pfam" id="PF05573">
    <property type="entry name" value="NosL"/>
    <property type="match status" value="1"/>
</dbReference>
<dbReference type="PROSITE" id="PS51257">
    <property type="entry name" value="PROKAR_LIPOPROTEIN"/>
    <property type="match status" value="1"/>
</dbReference>
<dbReference type="SUPFAM" id="SSF160387">
    <property type="entry name" value="NosL/MerB-like"/>
    <property type="match status" value="1"/>
</dbReference>
<reference evidence="3" key="1">
    <citation type="submission" date="2015-07" db="EMBL/GenBank/DDBJ databases">
        <title>Fjat-10036 dsm4.</title>
        <authorList>
            <person name="Liu B."/>
            <person name="Wang J."/>
            <person name="Zhu Y."/>
            <person name="Liu G."/>
            <person name="Chen Q."/>
            <person name="Chen Z."/>
            <person name="Lan J."/>
            <person name="Che J."/>
            <person name="Ge C."/>
            <person name="Shi H."/>
            <person name="Pan Z."/>
            <person name="Liu X."/>
        </authorList>
    </citation>
    <scope>NUCLEOTIDE SEQUENCE [LARGE SCALE GENOMIC DNA]</scope>
    <source>
        <strain evidence="3">DSM 4</strain>
    </source>
</reference>
<gene>
    <name evidence="2" type="ORF">AF332_17160</name>
</gene>
<dbReference type="AlphaFoldDB" id="A0A0M0GFV2"/>
<keyword evidence="1" id="KW-0732">Signal</keyword>
<sequence length="157" mass="17510">MKYRTILLMFAPVIFLTACSAAASEPAEIKTNHDTCDNCNMGIEELESAAQLILKNGEPVLFDDIGCMTQYLQTENPEYEAAFVHDYLSKEWISFDTSSFIQNSDIESPMSYGIAAFESLEKAEGFGEKHGGTAYSKEELLKADITSFKRKGMDHSH</sequence>
<evidence type="ECO:0000313" key="3">
    <source>
        <dbReference type="Proteomes" id="UP000037109"/>
    </source>
</evidence>
<dbReference type="PATRIC" id="fig|1459.3.peg.3760"/>
<feature type="signal peptide" evidence="1">
    <location>
        <begin position="1"/>
        <end position="23"/>
    </location>
</feature>
<evidence type="ECO:0000256" key="1">
    <source>
        <dbReference type="SAM" id="SignalP"/>
    </source>
</evidence>